<evidence type="ECO:0000313" key="3">
    <source>
        <dbReference type="Proteomes" id="UP000253509"/>
    </source>
</evidence>
<keyword evidence="3" id="KW-1185">Reference proteome</keyword>
<reference evidence="2 3" key="1">
    <citation type="submission" date="2018-06" db="EMBL/GenBank/DDBJ databases">
        <title>Freshwater and sediment microbial communities from various areas in North America, analyzing microbe dynamics in response to fracking.</title>
        <authorList>
            <person name="Lamendella R."/>
        </authorList>
    </citation>
    <scope>NUCLEOTIDE SEQUENCE [LARGE SCALE GENOMIC DNA]</scope>
    <source>
        <strain evidence="2 3">3b_TX</strain>
    </source>
</reference>
<organism evidence="2 3">
    <name type="scientific">Brevibacterium celere</name>
    <dbReference type="NCBI Taxonomy" id="225845"/>
    <lineage>
        <taxon>Bacteria</taxon>
        <taxon>Bacillati</taxon>
        <taxon>Actinomycetota</taxon>
        <taxon>Actinomycetes</taxon>
        <taxon>Micrococcales</taxon>
        <taxon>Brevibacteriaceae</taxon>
        <taxon>Brevibacterium</taxon>
    </lineage>
</organism>
<dbReference type="EMBL" id="QNSB01000003">
    <property type="protein sequence ID" value="RBP73062.1"/>
    <property type="molecule type" value="Genomic_DNA"/>
</dbReference>
<accession>A0A366IKX1</accession>
<name>A0A366IKX1_9MICO</name>
<sequence length="76" mass="8333">MDEDYVPTEQDFIDGNVTSPEEARRGLARIKADSLREAADALPEPVGLHCNSECHAADKLALRIRADGIEKGDRRG</sequence>
<dbReference type="Proteomes" id="UP000253509">
    <property type="component" value="Unassembled WGS sequence"/>
</dbReference>
<feature type="region of interest" description="Disordered" evidence="1">
    <location>
        <begin position="1"/>
        <end position="20"/>
    </location>
</feature>
<comment type="caution">
    <text evidence="2">The sequence shown here is derived from an EMBL/GenBank/DDBJ whole genome shotgun (WGS) entry which is preliminary data.</text>
</comment>
<evidence type="ECO:0000256" key="1">
    <source>
        <dbReference type="SAM" id="MobiDB-lite"/>
    </source>
</evidence>
<protein>
    <submittedName>
        <fullName evidence="2">Uncharacterized protein</fullName>
    </submittedName>
</protein>
<proteinExistence type="predicted"/>
<gene>
    <name evidence="2" type="ORF">DFO65_103357</name>
</gene>
<dbReference type="RefSeq" id="WP_113903520.1">
    <property type="nucleotide sequence ID" value="NZ_QNSB01000003.1"/>
</dbReference>
<dbReference type="AlphaFoldDB" id="A0A366IKX1"/>
<evidence type="ECO:0000313" key="2">
    <source>
        <dbReference type="EMBL" id="RBP73062.1"/>
    </source>
</evidence>